<dbReference type="PANTHER" id="PTHR30055:SF187">
    <property type="entry name" value="TRANSCRIPTIONAL REGULATORY PROTEIN"/>
    <property type="match status" value="1"/>
</dbReference>
<dbReference type="GO" id="GO:0003700">
    <property type="term" value="F:DNA-binding transcription factor activity"/>
    <property type="evidence" value="ECO:0007669"/>
    <property type="project" value="TreeGrafter"/>
</dbReference>
<feature type="DNA-binding region" description="H-T-H motif" evidence="2">
    <location>
        <begin position="42"/>
        <end position="61"/>
    </location>
</feature>
<evidence type="ECO:0000256" key="1">
    <source>
        <dbReference type="ARBA" id="ARBA00023125"/>
    </source>
</evidence>
<evidence type="ECO:0000259" key="3">
    <source>
        <dbReference type="PROSITE" id="PS50977"/>
    </source>
</evidence>
<dbReference type="InterPro" id="IPR001647">
    <property type="entry name" value="HTH_TetR"/>
</dbReference>
<keyword evidence="5" id="KW-1185">Reference proteome</keyword>
<proteinExistence type="predicted"/>
<dbReference type="InterPro" id="IPR050109">
    <property type="entry name" value="HTH-type_TetR-like_transc_reg"/>
</dbReference>
<dbReference type="SUPFAM" id="SSF46689">
    <property type="entry name" value="Homeodomain-like"/>
    <property type="match status" value="1"/>
</dbReference>
<evidence type="ECO:0000256" key="2">
    <source>
        <dbReference type="PROSITE-ProRule" id="PRU00335"/>
    </source>
</evidence>
<accession>A0A0F7FWJ4</accession>
<dbReference type="PANTHER" id="PTHR30055">
    <property type="entry name" value="HTH-TYPE TRANSCRIPTIONAL REGULATOR RUTR"/>
    <property type="match status" value="1"/>
</dbReference>
<dbReference type="SUPFAM" id="SSF48498">
    <property type="entry name" value="Tetracyclin repressor-like, C-terminal domain"/>
    <property type="match status" value="1"/>
</dbReference>
<sequence>MTERARTAPAGPAKQRRGQHTVDRLLRAAFEVYRDAGPQGFTLPAVIEASGVSVGSLYHHFGSFDGLAATLFIRCKDDLLAALTDAVRPATSAKGAVTALVSGYLRWSAAHRTEALIIHASPYAGYLRAHTERVDAGRAPRVAELLEFFGPRLAAEGLRPLPPAQAEMLIMGPVTFAVTRWLAGTEGFDLEEAARTLPDRIWLSLGTVPAGP</sequence>
<gene>
    <name evidence="4" type="ORF">SXIM_29350</name>
</gene>
<dbReference type="PROSITE" id="PS50977">
    <property type="entry name" value="HTH_TETR_2"/>
    <property type="match status" value="1"/>
</dbReference>
<feature type="domain" description="HTH tetR-type" evidence="3">
    <location>
        <begin position="19"/>
        <end position="79"/>
    </location>
</feature>
<reference evidence="4" key="1">
    <citation type="submission" date="2019-08" db="EMBL/GenBank/DDBJ databases">
        <title>Complete genome sequence of a mangrove-derived Streptomyces xiamenensis.</title>
        <authorList>
            <person name="Xu J."/>
        </authorList>
    </citation>
    <scope>NUCLEOTIDE SEQUENCE</scope>
    <source>
        <strain evidence="4">318</strain>
    </source>
</reference>
<dbReference type="AlphaFoldDB" id="A0A0F7FWJ4"/>
<dbReference type="EMBL" id="CP009922">
    <property type="protein sequence ID" value="AKG44319.1"/>
    <property type="molecule type" value="Genomic_DNA"/>
</dbReference>
<evidence type="ECO:0000313" key="4">
    <source>
        <dbReference type="EMBL" id="AKG44319.1"/>
    </source>
</evidence>
<dbReference type="Proteomes" id="UP000034034">
    <property type="component" value="Chromosome"/>
</dbReference>
<dbReference type="InterPro" id="IPR036271">
    <property type="entry name" value="Tet_transcr_reg_TetR-rel_C_sf"/>
</dbReference>
<protein>
    <submittedName>
        <fullName evidence="4">TetR family transcriptional regulator</fullName>
    </submittedName>
</protein>
<evidence type="ECO:0000313" key="5">
    <source>
        <dbReference type="Proteomes" id="UP000034034"/>
    </source>
</evidence>
<dbReference type="Pfam" id="PF00440">
    <property type="entry name" value="TetR_N"/>
    <property type="match status" value="1"/>
</dbReference>
<dbReference type="KEGG" id="sxi:SXIM_29350"/>
<dbReference type="Gene3D" id="1.10.357.10">
    <property type="entry name" value="Tetracycline Repressor, domain 2"/>
    <property type="match status" value="1"/>
</dbReference>
<name>A0A0F7FWJ4_9ACTN</name>
<dbReference type="InterPro" id="IPR009057">
    <property type="entry name" value="Homeodomain-like_sf"/>
</dbReference>
<dbReference type="PATRIC" id="fig|408015.6.peg.2971"/>
<dbReference type="STRING" id="408015.SXIM_29350"/>
<dbReference type="HOGENOM" id="CLU_069356_12_9_11"/>
<keyword evidence="1 2" id="KW-0238">DNA-binding</keyword>
<dbReference type="PRINTS" id="PR00455">
    <property type="entry name" value="HTHTETR"/>
</dbReference>
<dbReference type="RefSeq" id="WP_046724283.1">
    <property type="nucleotide sequence ID" value="NZ_CBDRAA010000011.1"/>
</dbReference>
<dbReference type="GO" id="GO:0000976">
    <property type="term" value="F:transcription cis-regulatory region binding"/>
    <property type="evidence" value="ECO:0007669"/>
    <property type="project" value="TreeGrafter"/>
</dbReference>
<organism evidence="4 5">
    <name type="scientific">Streptomyces xiamenensis</name>
    <dbReference type="NCBI Taxonomy" id="408015"/>
    <lineage>
        <taxon>Bacteria</taxon>
        <taxon>Bacillati</taxon>
        <taxon>Actinomycetota</taxon>
        <taxon>Actinomycetes</taxon>
        <taxon>Kitasatosporales</taxon>
        <taxon>Streptomycetaceae</taxon>
        <taxon>Streptomyces</taxon>
    </lineage>
</organism>